<evidence type="ECO:0000313" key="3">
    <source>
        <dbReference type="Proteomes" id="UP001642484"/>
    </source>
</evidence>
<proteinExistence type="predicted"/>
<sequence length="239" mass="25615">MTLEQQVVPAAAFESASLSLHPLKMVKGKSKGSKGGSSYGGYKVRTSFVKTKPVAWTEPSKGSRKGGTKGKGGKGGGGKWIWVETEAPARRPMSKGGKKGGKATGKGKGGKGKGKGKGKRRAPALTSEFWTKKVEEESRKELGETAYPGVIQRYNVRQGWGLIRPDNLAGLPGQVKKKIQEAETKVEESGKEVTEKGLLYFRKPDVNHTDGFKLTSDVPVTFRIYVDDKGAGAMDVSMA</sequence>
<name>A0ABP0MV90_9DINO</name>
<organism evidence="2 3">
    <name type="scientific">Durusdinium trenchii</name>
    <dbReference type="NCBI Taxonomy" id="1381693"/>
    <lineage>
        <taxon>Eukaryota</taxon>
        <taxon>Sar</taxon>
        <taxon>Alveolata</taxon>
        <taxon>Dinophyceae</taxon>
        <taxon>Suessiales</taxon>
        <taxon>Symbiodiniaceae</taxon>
        <taxon>Durusdinium</taxon>
    </lineage>
</organism>
<comment type="caution">
    <text evidence="2">The sequence shown here is derived from an EMBL/GenBank/DDBJ whole genome shotgun (WGS) entry which is preliminary data.</text>
</comment>
<accession>A0ABP0MV90</accession>
<dbReference type="EMBL" id="CAXAMN010020001">
    <property type="protein sequence ID" value="CAK9055437.1"/>
    <property type="molecule type" value="Genomic_DNA"/>
</dbReference>
<keyword evidence="3" id="KW-1185">Reference proteome</keyword>
<feature type="compositionally biased region" description="Basic residues" evidence="1">
    <location>
        <begin position="92"/>
        <end position="101"/>
    </location>
</feature>
<gene>
    <name evidence="2" type="ORF">CCMP2556_LOCUS27569</name>
</gene>
<evidence type="ECO:0000313" key="2">
    <source>
        <dbReference type="EMBL" id="CAK9055437.1"/>
    </source>
</evidence>
<reference evidence="2 3" key="1">
    <citation type="submission" date="2024-02" db="EMBL/GenBank/DDBJ databases">
        <authorList>
            <person name="Chen Y."/>
            <person name="Shah S."/>
            <person name="Dougan E. K."/>
            <person name="Thang M."/>
            <person name="Chan C."/>
        </authorList>
    </citation>
    <scope>NUCLEOTIDE SEQUENCE [LARGE SCALE GENOMIC DNA]</scope>
</reference>
<feature type="compositionally biased region" description="Basic residues" evidence="1">
    <location>
        <begin position="62"/>
        <end position="72"/>
    </location>
</feature>
<feature type="region of interest" description="Disordered" evidence="1">
    <location>
        <begin position="53"/>
        <end position="128"/>
    </location>
</feature>
<dbReference type="Proteomes" id="UP001642484">
    <property type="component" value="Unassembled WGS sequence"/>
</dbReference>
<protein>
    <submittedName>
        <fullName evidence="2">Uncharacterized protein</fullName>
    </submittedName>
</protein>
<feature type="compositionally biased region" description="Basic residues" evidence="1">
    <location>
        <begin position="108"/>
        <end position="122"/>
    </location>
</feature>
<evidence type="ECO:0000256" key="1">
    <source>
        <dbReference type="SAM" id="MobiDB-lite"/>
    </source>
</evidence>